<gene>
    <name evidence="3" type="ORF">LVJ82_18125</name>
</gene>
<name>A0ABY4E0K8_9NEIS</name>
<dbReference type="Gene3D" id="3.60.21.10">
    <property type="match status" value="1"/>
</dbReference>
<keyword evidence="1" id="KW-0812">Transmembrane</keyword>
<accession>A0ABY4E0K8</accession>
<proteinExistence type="predicted"/>
<dbReference type="Pfam" id="PF00149">
    <property type="entry name" value="Metallophos"/>
    <property type="match status" value="1"/>
</dbReference>
<feature type="transmembrane region" description="Helical" evidence="1">
    <location>
        <begin position="73"/>
        <end position="96"/>
    </location>
</feature>
<keyword evidence="1" id="KW-0472">Membrane</keyword>
<dbReference type="Proteomes" id="UP000832011">
    <property type="component" value="Chromosome"/>
</dbReference>
<dbReference type="InterPro" id="IPR029052">
    <property type="entry name" value="Metallo-depent_PP-like"/>
</dbReference>
<organism evidence="3 4">
    <name type="scientific">Vitreoscilla massiliensis</name>
    <dbReference type="NCBI Taxonomy" id="1689272"/>
    <lineage>
        <taxon>Bacteria</taxon>
        <taxon>Pseudomonadati</taxon>
        <taxon>Pseudomonadota</taxon>
        <taxon>Betaproteobacteria</taxon>
        <taxon>Neisseriales</taxon>
        <taxon>Neisseriaceae</taxon>
        <taxon>Vitreoscilla</taxon>
    </lineage>
</organism>
<feature type="transmembrane region" description="Helical" evidence="1">
    <location>
        <begin position="40"/>
        <end position="61"/>
    </location>
</feature>
<dbReference type="InterPro" id="IPR004843">
    <property type="entry name" value="Calcineurin-like_PHP"/>
</dbReference>
<dbReference type="PANTHER" id="PTHR31302">
    <property type="entry name" value="TRANSMEMBRANE PROTEIN WITH METALLOPHOSPHOESTERASE DOMAIN-RELATED"/>
    <property type="match status" value="1"/>
</dbReference>
<dbReference type="EMBL" id="CP091511">
    <property type="protein sequence ID" value="UOO89334.1"/>
    <property type="molecule type" value="Genomic_DNA"/>
</dbReference>
<dbReference type="RefSeq" id="WP_058357033.1">
    <property type="nucleotide sequence ID" value="NZ_CABKVG010000010.1"/>
</dbReference>
<feature type="transmembrane region" description="Helical" evidence="1">
    <location>
        <begin position="6"/>
        <end position="28"/>
    </location>
</feature>
<evidence type="ECO:0000313" key="4">
    <source>
        <dbReference type="Proteomes" id="UP000832011"/>
    </source>
</evidence>
<keyword evidence="4" id="KW-1185">Reference proteome</keyword>
<evidence type="ECO:0000256" key="1">
    <source>
        <dbReference type="SAM" id="Phobius"/>
    </source>
</evidence>
<evidence type="ECO:0000259" key="2">
    <source>
        <dbReference type="Pfam" id="PF00149"/>
    </source>
</evidence>
<sequence>MRNPAIFWGVMALLQVFWMVIALGAYWWLRPLLPKRPHPWLAIVATALLGNGLLLLFNFIVPEWRWRGTMAVLLFAAYALMFTLLWSAVHVLLRWLLPRATLNRGIRILVPLAWLAAIAAGLYGAYVPKVVHYQVHIDKPLAQPIKIALVSDTHLGRFIGARHLRELQAILKRERADVLLLAGDVMDDVPTVYRKQHMASLMSGLKTPLGQYAVLGNHDNYGGEQAGIVKDLQAAGFTTLRDERITVGKQFVLVGRRDKVENRDSAKTVIPNSKLPVIVMDHQPADMDAIAKTSADVVVSGHTHRGQVFPATLLIKYFQAYPYGHYRVGDTQLVVTSGYGLWGLPFRLGARSEVAMIELIGK</sequence>
<dbReference type="SUPFAM" id="SSF56300">
    <property type="entry name" value="Metallo-dependent phosphatases"/>
    <property type="match status" value="1"/>
</dbReference>
<dbReference type="PANTHER" id="PTHR31302:SF0">
    <property type="entry name" value="TRANSMEMBRANE PROTEIN WITH METALLOPHOSPHOESTERASE DOMAIN"/>
    <property type="match status" value="1"/>
</dbReference>
<protein>
    <submittedName>
        <fullName evidence="3">Metallophosphoesterase</fullName>
    </submittedName>
</protein>
<reference evidence="3 4" key="1">
    <citation type="journal article" date="2022" name="Res Sq">
        <title>Evolution of multicellular longitudinally dividing oral cavity symbionts (Neisseriaceae).</title>
        <authorList>
            <person name="Nyongesa S."/>
            <person name="Weber P."/>
            <person name="Bernet E."/>
            <person name="Pullido F."/>
            <person name="Nieckarz M."/>
            <person name="Delaby M."/>
            <person name="Nieves C."/>
            <person name="Viehboeck T."/>
            <person name="Krause N."/>
            <person name="Rivera-Millot A."/>
            <person name="Nakamura A."/>
            <person name="Vischer N."/>
            <person name="VanNieuwenhze M."/>
            <person name="Brun Y."/>
            <person name="Cava F."/>
            <person name="Bulgheresi S."/>
            <person name="Veyrier F."/>
        </authorList>
    </citation>
    <scope>NUCLEOTIDE SEQUENCE [LARGE SCALE GENOMIC DNA]</scope>
    <source>
        <strain evidence="3 4">SN4</strain>
    </source>
</reference>
<keyword evidence="1" id="KW-1133">Transmembrane helix</keyword>
<dbReference type="InterPro" id="IPR051158">
    <property type="entry name" value="Metallophosphoesterase_sf"/>
</dbReference>
<evidence type="ECO:0000313" key="3">
    <source>
        <dbReference type="EMBL" id="UOO89334.1"/>
    </source>
</evidence>
<dbReference type="CDD" id="cd07385">
    <property type="entry name" value="MPP_YkuE_C"/>
    <property type="match status" value="1"/>
</dbReference>
<feature type="transmembrane region" description="Helical" evidence="1">
    <location>
        <begin position="108"/>
        <end position="126"/>
    </location>
</feature>
<feature type="domain" description="Calcineurin-like phosphoesterase" evidence="2">
    <location>
        <begin position="145"/>
        <end position="305"/>
    </location>
</feature>